<evidence type="ECO:0000256" key="1">
    <source>
        <dbReference type="SAM" id="MobiDB-lite"/>
    </source>
</evidence>
<sequence>MAPQAQEMMVDAKTPECARAAYMATMPKVPAYAVGKHAPAQAGRFLVGLVRGTLPCVERCAHLDQKVGGRPALVNDMVEDELQLASAYKERVEAALSPTRDPRIHPARPHLSPERGTSAAWPHCNREADESDPTHPPKTTRGNGPEAAGQHNPKHLNVAHASHPAAPVEKELEA</sequence>
<name>A0A7S3TUT6_EMIHU</name>
<protein>
    <submittedName>
        <fullName evidence="2">Uncharacterized protein</fullName>
    </submittedName>
</protein>
<dbReference type="EMBL" id="HBIR01056293">
    <property type="protein sequence ID" value="CAE0593452.1"/>
    <property type="molecule type" value="Transcribed_RNA"/>
</dbReference>
<organism evidence="2">
    <name type="scientific">Emiliania huxleyi</name>
    <name type="common">Coccolithophore</name>
    <name type="synonym">Pontosphaera huxleyi</name>
    <dbReference type="NCBI Taxonomy" id="2903"/>
    <lineage>
        <taxon>Eukaryota</taxon>
        <taxon>Haptista</taxon>
        <taxon>Haptophyta</taxon>
        <taxon>Prymnesiophyceae</taxon>
        <taxon>Isochrysidales</taxon>
        <taxon>Noelaerhabdaceae</taxon>
        <taxon>Emiliania</taxon>
    </lineage>
</organism>
<reference evidence="2" key="1">
    <citation type="submission" date="2021-01" db="EMBL/GenBank/DDBJ databases">
        <authorList>
            <person name="Corre E."/>
            <person name="Pelletier E."/>
            <person name="Niang G."/>
            <person name="Scheremetjew M."/>
            <person name="Finn R."/>
            <person name="Kale V."/>
            <person name="Holt S."/>
            <person name="Cochrane G."/>
            <person name="Meng A."/>
            <person name="Brown T."/>
            <person name="Cohen L."/>
        </authorList>
    </citation>
    <scope>NUCLEOTIDE SEQUENCE</scope>
    <source>
        <strain evidence="2">379</strain>
    </source>
</reference>
<accession>A0A7S3TUT6</accession>
<gene>
    <name evidence="2" type="ORF">EHUX00137_LOCUS43842</name>
</gene>
<feature type="compositionally biased region" description="Basic and acidic residues" evidence="1">
    <location>
        <begin position="124"/>
        <end position="135"/>
    </location>
</feature>
<feature type="region of interest" description="Disordered" evidence="1">
    <location>
        <begin position="94"/>
        <end position="174"/>
    </location>
</feature>
<dbReference type="AlphaFoldDB" id="A0A7S3TUT6"/>
<evidence type="ECO:0000313" key="2">
    <source>
        <dbReference type="EMBL" id="CAE0593452.1"/>
    </source>
</evidence>
<proteinExistence type="predicted"/>